<feature type="compositionally biased region" description="Polar residues" evidence="1">
    <location>
        <begin position="543"/>
        <end position="553"/>
    </location>
</feature>
<dbReference type="AlphaFoldDB" id="A0A6A6DN32"/>
<feature type="compositionally biased region" description="Polar residues" evidence="1">
    <location>
        <begin position="160"/>
        <end position="181"/>
    </location>
</feature>
<feature type="region of interest" description="Disordered" evidence="1">
    <location>
        <begin position="381"/>
        <end position="438"/>
    </location>
</feature>
<feature type="region of interest" description="Disordered" evidence="1">
    <location>
        <begin position="1"/>
        <end position="298"/>
    </location>
</feature>
<name>A0A6A6DN32_9PEZI</name>
<evidence type="ECO:0000313" key="2">
    <source>
        <dbReference type="EMBL" id="KAF2179788.1"/>
    </source>
</evidence>
<feature type="compositionally biased region" description="Acidic residues" evidence="1">
    <location>
        <begin position="531"/>
        <end position="540"/>
    </location>
</feature>
<accession>A0A6A6DN32</accession>
<evidence type="ECO:0000256" key="1">
    <source>
        <dbReference type="SAM" id="MobiDB-lite"/>
    </source>
</evidence>
<feature type="compositionally biased region" description="Basic and acidic residues" evidence="1">
    <location>
        <begin position="205"/>
        <end position="214"/>
    </location>
</feature>
<feature type="compositionally biased region" description="Polar residues" evidence="1">
    <location>
        <begin position="400"/>
        <end position="438"/>
    </location>
</feature>
<feature type="compositionally biased region" description="Basic and acidic residues" evidence="1">
    <location>
        <begin position="140"/>
        <end position="159"/>
    </location>
</feature>
<feature type="compositionally biased region" description="Basic and acidic residues" evidence="1">
    <location>
        <begin position="92"/>
        <end position="105"/>
    </location>
</feature>
<protein>
    <submittedName>
        <fullName evidence="2">Uncharacterized protein</fullName>
    </submittedName>
</protein>
<dbReference type="EMBL" id="ML994662">
    <property type="protein sequence ID" value="KAF2179788.1"/>
    <property type="molecule type" value="Genomic_DNA"/>
</dbReference>
<feature type="compositionally biased region" description="Basic and acidic residues" evidence="1">
    <location>
        <begin position="12"/>
        <end position="22"/>
    </location>
</feature>
<sequence>MDHWGDPWADDSDSKPPQEEIKSPSPLPTGPVLLNEFIDDAQWDSVEQDDGFGAWATSPSPKRYDPAHTKDTETCIPESSPESIGNEFPDLAQKDDIREEYRIDNEGWGSLTDEQETPSNSENVVSEASDSATTIQAEETLERHSQDFSDALKTDDDLSTRPSTSPSDISHTEAPSESPRTSFEEERAARKAPEADSATIPEDGGGPKHGRDDTFASSEAGQIAAVASEEDEFGDFEDERDENGLSAHDDGANVTPAPDTTSIAKLTLDPTLLGQLFPPPARSKNLEPAPNDPISTTSARKAWYRLTRKQTMREFNSGKDEDNYVRVTWQTSQIRSEVSKIVGRLGTEDRMAGRGQVAGAMFYWDQPALHSESKTLYKHPRKKSSISVSSPIPPAHQPVQPVSSNVPAAFNWSSSPMASHDPWQNSEPQSPGFRSTSSPIAAKHGVVARVQGHETRSVSVDMSRRSQVQEHHIRTTSAVTPGKAFGSGRREINKLPTPASSTTPNVPAEIDSWEDFSHLDTTPQSKAEPTTIEDDDDDWGDMVQSSAPSTQQLAFEPPQSPHSAQIQVISTASNTPKSIKSSPFQTPASRHASPIVRLKGTVSPTSALFKFNNYLPSADEAQPIGPGILKPVAKSTEGTPEKTSKAPSRLEEPPREEATPSVPDVPRSQDFSPLEDTSATQIERKEDISDQPAKDNFSIFEGLTVPQPEQPKESTTDSFFDADFSIFESNLPATTAIASHSQPHADPLDPFSIFETLAPALFVRPPARTVTPPPKLPLTGASNSAQRRKAEEDEIIRRIVEGLPDLGYMLRR</sequence>
<keyword evidence="3" id="KW-1185">Reference proteome</keyword>
<feature type="compositionally biased region" description="Polar residues" evidence="1">
    <location>
        <begin position="669"/>
        <end position="681"/>
    </location>
</feature>
<feature type="compositionally biased region" description="Acidic residues" evidence="1">
    <location>
        <begin position="37"/>
        <end position="50"/>
    </location>
</feature>
<evidence type="ECO:0000313" key="3">
    <source>
        <dbReference type="Proteomes" id="UP000800200"/>
    </source>
</evidence>
<feature type="compositionally biased region" description="Polar residues" evidence="1">
    <location>
        <begin position="117"/>
        <end position="137"/>
    </location>
</feature>
<feature type="compositionally biased region" description="Polar residues" evidence="1">
    <location>
        <begin position="519"/>
        <end position="528"/>
    </location>
</feature>
<reference evidence="2" key="1">
    <citation type="journal article" date="2020" name="Stud. Mycol.">
        <title>101 Dothideomycetes genomes: a test case for predicting lifestyles and emergence of pathogens.</title>
        <authorList>
            <person name="Haridas S."/>
            <person name="Albert R."/>
            <person name="Binder M."/>
            <person name="Bloem J."/>
            <person name="Labutti K."/>
            <person name="Salamov A."/>
            <person name="Andreopoulos B."/>
            <person name="Baker S."/>
            <person name="Barry K."/>
            <person name="Bills G."/>
            <person name="Bluhm B."/>
            <person name="Cannon C."/>
            <person name="Castanera R."/>
            <person name="Culley D."/>
            <person name="Daum C."/>
            <person name="Ezra D."/>
            <person name="Gonzalez J."/>
            <person name="Henrissat B."/>
            <person name="Kuo A."/>
            <person name="Liang C."/>
            <person name="Lipzen A."/>
            <person name="Lutzoni F."/>
            <person name="Magnuson J."/>
            <person name="Mondo S."/>
            <person name="Nolan M."/>
            <person name="Ohm R."/>
            <person name="Pangilinan J."/>
            <person name="Park H.-J."/>
            <person name="Ramirez L."/>
            <person name="Alfaro M."/>
            <person name="Sun H."/>
            <person name="Tritt A."/>
            <person name="Yoshinaga Y."/>
            <person name="Zwiers L.-H."/>
            <person name="Turgeon B."/>
            <person name="Goodwin S."/>
            <person name="Spatafora J."/>
            <person name="Crous P."/>
            <person name="Grigoriev I."/>
        </authorList>
    </citation>
    <scope>NUCLEOTIDE SEQUENCE</scope>
    <source>
        <strain evidence="2">CBS 207.26</strain>
    </source>
</reference>
<feature type="region of interest" description="Disordered" evidence="1">
    <location>
        <begin position="769"/>
        <end position="791"/>
    </location>
</feature>
<dbReference type="OrthoDB" id="3941134at2759"/>
<feature type="region of interest" description="Disordered" evidence="1">
    <location>
        <begin position="620"/>
        <end position="694"/>
    </location>
</feature>
<dbReference type="Proteomes" id="UP000800200">
    <property type="component" value="Unassembled WGS sequence"/>
</dbReference>
<feature type="compositionally biased region" description="Basic and acidic residues" evidence="1">
    <location>
        <begin position="454"/>
        <end position="473"/>
    </location>
</feature>
<feature type="compositionally biased region" description="Acidic residues" evidence="1">
    <location>
        <begin position="228"/>
        <end position="241"/>
    </location>
</feature>
<proteinExistence type="predicted"/>
<feature type="compositionally biased region" description="Polar residues" evidence="1">
    <location>
        <begin position="561"/>
        <end position="588"/>
    </location>
</feature>
<organism evidence="2 3">
    <name type="scientific">Zopfia rhizophila CBS 207.26</name>
    <dbReference type="NCBI Taxonomy" id="1314779"/>
    <lineage>
        <taxon>Eukaryota</taxon>
        <taxon>Fungi</taxon>
        <taxon>Dikarya</taxon>
        <taxon>Ascomycota</taxon>
        <taxon>Pezizomycotina</taxon>
        <taxon>Dothideomycetes</taxon>
        <taxon>Dothideomycetes incertae sedis</taxon>
        <taxon>Zopfiaceae</taxon>
        <taxon>Zopfia</taxon>
    </lineage>
</organism>
<feature type="compositionally biased region" description="Basic and acidic residues" evidence="1">
    <location>
        <begin position="639"/>
        <end position="658"/>
    </location>
</feature>
<feature type="compositionally biased region" description="Basic and acidic residues" evidence="1">
    <location>
        <begin position="62"/>
        <end position="73"/>
    </location>
</feature>
<gene>
    <name evidence="2" type="ORF">K469DRAFT_715880</name>
</gene>
<feature type="compositionally biased region" description="Basic and acidic residues" evidence="1">
    <location>
        <begin position="182"/>
        <end position="194"/>
    </location>
</feature>
<feature type="region of interest" description="Disordered" evidence="1">
    <location>
        <begin position="454"/>
        <end position="597"/>
    </location>
</feature>